<keyword evidence="2" id="KW-1185">Reference proteome</keyword>
<dbReference type="Proteomes" id="UP000654918">
    <property type="component" value="Unassembled WGS sequence"/>
</dbReference>
<evidence type="ECO:0000313" key="2">
    <source>
        <dbReference type="Proteomes" id="UP000654918"/>
    </source>
</evidence>
<evidence type="ECO:0000313" key="1">
    <source>
        <dbReference type="EMBL" id="KAF6819447.1"/>
    </source>
</evidence>
<protein>
    <submittedName>
        <fullName evidence="1">Uncharacterized protein</fullName>
    </submittedName>
</protein>
<proteinExistence type="predicted"/>
<accession>A0A8H6JU60</accession>
<dbReference type="EMBL" id="WIGO01000286">
    <property type="protein sequence ID" value="KAF6819447.1"/>
    <property type="molecule type" value="Genomic_DNA"/>
</dbReference>
<dbReference type="AlphaFoldDB" id="A0A8H6JU60"/>
<reference evidence="1" key="1">
    <citation type="journal article" date="2020" name="Phytopathology">
        <title>Genome Sequence Resources of Colletotrichum truncatum, C. plurivorum, C. musicola, and C. sojae: Four Species Pathogenic to Soybean (Glycine max).</title>
        <authorList>
            <person name="Rogerio F."/>
            <person name="Boufleur T.R."/>
            <person name="Ciampi-Guillardi M."/>
            <person name="Sukno S.A."/>
            <person name="Thon M.R."/>
            <person name="Massola Junior N.S."/>
            <person name="Baroncelli R."/>
        </authorList>
    </citation>
    <scope>NUCLEOTIDE SEQUENCE</scope>
    <source>
        <strain evidence="1">LFN00145</strain>
    </source>
</reference>
<organism evidence="1 2">
    <name type="scientific">Colletotrichum plurivorum</name>
    <dbReference type="NCBI Taxonomy" id="2175906"/>
    <lineage>
        <taxon>Eukaryota</taxon>
        <taxon>Fungi</taxon>
        <taxon>Dikarya</taxon>
        <taxon>Ascomycota</taxon>
        <taxon>Pezizomycotina</taxon>
        <taxon>Sordariomycetes</taxon>
        <taxon>Hypocreomycetidae</taxon>
        <taxon>Glomerellales</taxon>
        <taxon>Glomerellaceae</taxon>
        <taxon>Colletotrichum</taxon>
        <taxon>Colletotrichum orchidearum species complex</taxon>
    </lineage>
</organism>
<comment type="caution">
    <text evidence="1">The sequence shown here is derived from an EMBL/GenBank/DDBJ whole genome shotgun (WGS) entry which is preliminary data.</text>
</comment>
<sequence>MENTVRSFNGLRRPKITSTSLPNHWVFGVRKTPFTPPGDLVLAVNPQSRFLLTGGRRQILLQSTISEKAKAVIGLLLDMFIKGIDPEGRYPNVPPPFAPWTWVAEDPELGAAIEKGLKQYGVKKELCRVGACSAEDKLILEESLSRHRALLGFRGCCARRRLQVPRVRKKQRGLLDAAQEVLRVLVGLVSFAGLPEVPLEGAQAGVPRQPPVQIDERQAIDRKLGERKPGDSNSVSTDLPSVLGSAFPSLKYHMAAHTHYNEVAHTSPEGQALITSLGLDYPPVRTKTEDLNKALRRLVLSGQDTPDKLKLLFGPEWRASQGKEHEDARMEILLDPPRGSPSYVFMRSWNKNRGPERAPRPATDAEQRRITLVRDMQEKIRQRVGAGKKPSDSDMQVILKSYGHNWTEHMETYQLAADTMKQGL</sequence>
<name>A0A8H6JU60_9PEZI</name>
<gene>
    <name evidence="1" type="ORF">CPLU01_13039</name>
</gene>